<evidence type="ECO:0008006" key="4">
    <source>
        <dbReference type="Google" id="ProtNLM"/>
    </source>
</evidence>
<keyword evidence="1" id="KW-0175">Coiled coil</keyword>
<feature type="coiled-coil region" evidence="1">
    <location>
        <begin position="186"/>
        <end position="213"/>
    </location>
</feature>
<reference evidence="3" key="1">
    <citation type="submission" date="2016-04" db="EMBL/GenBank/DDBJ databases">
        <title>Sequencing of conjugative plasmid pWBG637.</title>
        <authorList>
            <person name="Ramsay J.P."/>
        </authorList>
    </citation>
    <scope>NUCLEOTIDE SEQUENCE</scope>
    <source>
        <strain evidence="3">WBG1024</strain>
        <plasmid evidence="3">pWBG637</plasmid>
    </source>
</reference>
<protein>
    <recommendedName>
        <fullName evidence="4">Extracellular protein</fullName>
    </recommendedName>
</protein>
<sequence precursor="true">MNKKLIASGTIASILLLNTGGVAFADSNKLNEDIFIKGADLNSQQLEETKKKLDVDDGYKEISITTNDVAKYTGNNNLSFIHSSATITPKKFKKGVTVDIETPENITRITKEQYTNAAITAGIQDSEIKVASIDKVTGEGALTGIYKAYEENGNSLNKDDVQNANKEMNDLASISEQNKGQKGYSDEALNNAIAEMKKEIASEKQDGKNLTREDISKIVNDILKENGLNKILSDNQINVINNIMVNVSNSEILNKDPKAYEKQAKDLASNIKDKAGNLLDKAKELNTEENRNLLQKIWDSIVEFLKKIINWLLSWF</sequence>
<accession>A0A1B3ISS3</accession>
<gene>
    <name evidence="3" type="ORF">pWBG637_00006</name>
</gene>
<dbReference type="Pfam" id="PF06207">
    <property type="entry name" value="DUF1002"/>
    <property type="match status" value="1"/>
</dbReference>
<geneLocation type="plasmid" evidence="3">
    <name>pWBG637</name>
</geneLocation>
<feature type="chain" id="PRO_5008548687" description="Extracellular protein" evidence="2">
    <location>
        <begin position="26"/>
        <end position="316"/>
    </location>
</feature>
<dbReference type="InterPro" id="IPR009343">
    <property type="entry name" value="DUF1002"/>
</dbReference>
<proteinExistence type="predicted"/>
<keyword evidence="2" id="KW-0732">Signal</keyword>
<evidence type="ECO:0000256" key="2">
    <source>
        <dbReference type="SAM" id="SignalP"/>
    </source>
</evidence>
<feature type="signal peptide" evidence="2">
    <location>
        <begin position="1"/>
        <end position="25"/>
    </location>
</feature>
<name>A0A1B3ISS3_STAAU</name>
<evidence type="ECO:0000313" key="3">
    <source>
        <dbReference type="EMBL" id="AOF44132.1"/>
    </source>
</evidence>
<keyword evidence="3" id="KW-0614">Plasmid</keyword>
<organism evidence="3">
    <name type="scientific">Staphylococcus aureus</name>
    <dbReference type="NCBI Taxonomy" id="1280"/>
    <lineage>
        <taxon>Bacteria</taxon>
        <taxon>Bacillati</taxon>
        <taxon>Bacillota</taxon>
        <taxon>Bacilli</taxon>
        <taxon>Bacillales</taxon>
        <taxon>Staphylococcaceae</taxon>
        <taxon>Staphylococcus</taxon>
    </lineage>
</organism>
<dbReference type="RefSeq" id="WP_172687390.1">
    <property type="nucleotide sequence ID" value="NZ_JACGYN010000013.1"/>
</dbReference>
<dbReference type="EMBL" id="KX086582">
    <property type="protein sequence ID" value="AOF44132.1"/>
    <property type="molecule type" value="Genomic_DNA"/>
</dbReference>
<evidence type="ECO:0000256" key="1">
    <source>
        <dbReference type="SAM" id="Coils"/>
    </source>
</evidence>
<dbReference type="AlphaFoldDB" id="A0A1B3ISS3"/>